<dbReference type="OrthoDB" id="4586300at2759"/>
<keyword evidence="3" id="KW-1185">Reference proteome</keyword>
<feature type="region of interest" description="Disordered" evidence="1">
    <location>
        <begin position="301"/>
        <end position="352"/>
    </location>
</feature>
<dbReference type="AlphaFoldDB" id="A0A9W9VHD9"/>
<feature type="compositionally biased region" description="Basic and acidic residues" evidence="1">
    <location>
        <begin position="1"/>
        <end position="14"/>
    </location>
</feature>
<feature type="compositionally biased region" description="Basic and acidic residues" evidence="1">
    <location>
        <begin position="319"/>
        <end position="344"/>
    </location>
</feature>
<feature type="compositionally biased region" description="Low complexity" evidence="1">
    <location>
        <begin position="110"/>
        <end position="134"/>
    </location>
</feature>
<reference evidence="2" key="2">
    <citation type="journal article" date="2023" name="IMA Fungus">
        <title>Comparative genomic study of the Penicillium genus elucidates a diverse pangenome and 15 lateral gene transfer events.</title>
        <authorList>
            <person name="Petersen C."/>
            <person name="Sorensen T."/>
            <person name="Nielsen M.R."/>
            <person name="Sondergaard T.E."/>
            <person name="Sorensen J.L."/>
            <person name="Fitzpatrick D.A."/>
            <person name="Frisvad J.C."/>
            <person name="Nielsen K.L."/>
        </authorList>
    </citation>
    <scope>NUCLEOTIDE SEQUENCE</scope>
    <source>
        <strain evidence="2">IBT 29677</strain>
    </source>
</reference>
<feature type="region of interest" description="Disordered" evidence="1">
    <location>
        <begin position="57"/>
        <end position="155"/>
    </location>
</feature>
<evidence type="ECO:0000313" key="2">
    <source>
        <dbReference type="EMBL" id="KAJ5379481.1"/>
    </source>
</evidence>
<accession>A0A9W9VHD9</accession>
<comment type="caution">
    <text evidence="2">The sequence shown here is derived from an EMBL/GenBank/DDBJ whole genome shotgun (WGS) entry which is preliminary data.</text>
</comment>
<feature type="compositionally biased region" description="Basic and acidic residues" evidence="1">
    <location>
        <begin position="83"/>
        <end position="93"/>
    </location>
</feature>
<reference evidence="2" key="1">
    <citation type="submission" date="2022-12" db="EMBL/GenBank/DDBJ databases">
        <authorList>
            <person name="Petersen C."/>
        </authorList>
    </citation>
    <scope>NUCLEOTIDE SEQUENCE</scope>
    <source>
        <strain evidence="2">IBT 29677</strain>
    </source>
</reference>
<feature type="region of interest" description="Disordered" evidence="1">
    <location>
        <begin position="392"/>
        <end position="497"/>
    </location>
</feature>
<feature type="compositionally biased region" description="Low complexity" evidence="1">
    <location>
        <begin position="487"/>
        <end position="497"/>
    </location>
</feature>
<gene>
    <name evidence="2" type="ORF">N7509_012600</name>
</gene>
<dbReference type="GeneID" id="81376217"/>
<proteinExistence type="predicted"/>
<feature type="compositionally biased region" description="Polar residues" evidence="1">
    <location>
        <begin position="422"/>
        <end position="437"/>
    </location>
</feature>
<protein>
    <submittedName>
        <fullName evidence="2">Uncharacterized protein</fullName>
    </submittedName>
</protein>
<evidence type="ECO:0000313" key="3">
    <source>
        <dbReference type="Proteomes" id="UP001147747"/>
    </source>
</evidence>
<feature type="compositionally biased region" description="Low complexity" evidence="1">
    <location>
        <begin position="301"/>
        <end position="311"/>
    </location>
</feature>
<feature type="region of interest" description="Disordered" evidence="1">
    <location>
        <begin position="1"/>
        <end position="37"/>
    </location>
</feature>
<dbReference type="EMBL" id="JAPZBU010000011">
    <property type="protein sequence ID" value="KAJ5379481.1"/>
    <property type="molecule type" value="Genomic_DNA"/>
</dbReference>
<dbReference type="RefSeq" id="XP_056483267.1">
    <property type="nucleotide sequence ID" value="XM_056637237.1"/>
</dbReference>
<dbReference type="Proteomes" id="UP001147747">
    <property type="component" value="Unassembled WGS sequence"/>
</dbReference>
<sequence>MPNDQDTEKQDNSKDNNNTNNRDNNSNMPRDQDWHDESNPFVVFRRFADEQVSSLLQSVTGLPSNISRPQSDRWTIFNEDNGYEERKYRERTGGDNAGHGNYARDQGAEGSSSSGQDNNNNNGGNTSGPSQPGNTNDRHPRNPHQERNHSPRNAHSDFFGIESVVDRFEDRFFPFSPSFLHPSNRYFFPDMFEDSSSPTWPLTYIAFSPYSPLHLEHQAHYRAQRDQGVFSSIMSSFQPESDRDPNEPQWREAFEDLLRLENGKPMLDNDTLQAGKTENGSEWLHGLVKRGSLGDRWKYSSGGSVSSPWSGITFTGTSHSDDNRVLPESRSETKTETENKKQLESENQQADTELDMYERFLHDIEEREQQLLREKLEVPLFASYSKSAGTEDTESWLDLVSGGNRKSVPESPPDLTERKQADLSQEPTPSRVISTMSRTERTRLADGSVETKIVKTKRYADGREETDESVEVTHPRSNVEGSGGPGNQSKGGWFWKD</sequence>
<evidence type="ECO:0000256" key="1">
    <source>
        <dbReference type="SAM" id="MobiDB-lite"/>
    </source>
</evidence>
<feature type="compositionally biased region" description="Basic and acidic residues" evidence="1">
    <location>
        <begin position="136"/>
        <end position="149"/>
    </location>
</feature>
<organism evidence="2 3">
    <name type="scientific">Penicillium cosmopolitanum</name>
    <dbReference type="NCBI Taxonomy" id="1131564"/>
    <lineage>
        <taxon>Eukaryota</taxon>
        <taxon>Fungi</taxon>
        <taxon>Dikarya</taxon>
        <taxon>Ascomycota</taxon>
        <taxon>Pezizomycotina</taxon>
        <taxon>Eurotiomycetes</taxon>
        <taxon>Eurotiomycetidae</taxon>
        <taxon>Eurotiales</taxon>
        <taxon>Aspergillaceae</taxon>
        <taxon>Penicillium</taxon>
    </lineage>
</organism>
<feature type="compositionally biased region" description="Polar residues" evidence="1">
    <location>
        <begin position="57"/>
        <end position="73"/>
    </location>
</feature>
<name>A0A9W9VHD9_9EURO</name>
<feature type="compositionally biased region" description="Low complexity" evidence="1">
    <location>
        <begin position="15"/>
        <end position="27"/>
    </location>
</feature>